<feature type="transmembrane region" description="Helical" evidence="7">
    <location>
        <begin position="81"/>
        <end position="100"/>
    </location>
</feature>
<protein>
    <submittedName>
        <fullName evidence="10">Prepilin peptidase</fullName>
    </submittedName>
</protein>
<dbReference type="GO" id="GO:0004190">
    <property type="term" value="F:aspartic-type endopeptidase activity"/>
    <property type="evidence" value="ECO:0007669"/>
    <property type="project" value="InterPro"/>
</dbReference>
<evidence type="ECO:0000256" key="3">
    <source>
        <dbReference type="ARBA" id="ARBA00022475"/>
    </source>
</evidence>
<dbReference type="GO" id="GO:0005886">
    <property type="term" value="C:plasma membrane"/>
    <property type="evidence" value="ECO:0007669"/>
    <property type="project" value="UniProtKB-SubCell"/>
</dbReference>
<dbReference type="Gene3D" id="1.20.120.1220">
    <property type="match status" value="1"/>
</dbReference>
<evidence type="ECO:0000256" key="1">
    <source>
        <dbReference type="ARBA" id="ARBA00004651"/>
    </source>
</evidence>
<evidence type="ECO:0000256" key="6">
    <source>
        <dbReference type="ARBA" id="ARBA00023136"/>
    </source>
</evidence>
<feature type="domain" description="Prepilin type IV endopeptidase peptidase" evidence="8">
    <location>
        <begin position="112"/>
        <end position="232"/>
    </location>
</feature>
<keyword evidence="3" id="KW-1003">Cell membrane</keyword>
<organism evidence="10 11">
    <name type="scientific">Pelagicoccus mobilis</name>
    <dbReference type="NCBI Taxonomy" id="415221"/>
    <lineage>
        <taxon>Bacteria</taxon>
        <taxon>Pseudomonadati</taxon>
        <taxon>Verrucomicrobiota</taxon>
        <taxon>Opitutia</taxon>
        <taxon>Puniceicoccales</taxon>
        <taxon>Pelagicoccaceae</taxon>
        <taxon>Pelagicoccus</taxon>
    </lineage>
</organism>
<dbReference type="InterPro" id="IPR050882">
    <property type="entry name" value="Prepilin_peptidase/N-MTase"/>
</dbReference>
<dbReference type="Pfam" id="PF06750">
    <property type="entry name" value="A24_N_bact"/>
    <property type="match status" value="1"/>
</dbReference>
<feature type="transmembrane region" description="Helical" evidence="7">
    <location>
        <begin position="169"/>
        <end position="194"/>
    </location>
</feature>
<comment type="subcellular location">
    <subcellularLocation>
        <location evidence="1">Cell membrane</location>
        <topology evidence="1">Multi-pass membrane protein</topology>
    </subcellularLocation>
</comment>
<accession>A0A934VQH0</accession>
<dbReference type="GO" id="GO:0006465">
    <property type="term" value="P:signal peptide processing"/>
    <property type="evidence" value="ECO:0007669"/>
    <property type="project" value="TreeGrafter"/>
</dbReference>
<dbReference type="PANTHER" id="PTHR30487:SF0">
    <property type="entry name" value="PREPILIN LEADER PEPTIDASE_N-METHYLTRANSFERASE-RELATED"/>
    <property type="match status" value="1"/>
</dbReference>
<dbReference type="EMBL" id="JAENIL010000013">
    <property type="protein sequence ID" value="MBK1876890.1"/>
    <property type="molecule type" value="Genomic_DNA"/>
</dbReference>
<keyword evidence="5 7" id="KW-1133">Transmembrane helix</keyword>
<dbReference type="PANTHER" id="PTHR30487">
    <property type="entry name" value="TYPE 4 PREPILIN-LIKE PROTEINS LEADER PEPTIDE-PROCESSING ENZYME"/>
    <property type="match status" value="1"/>
</dbReference>
<keyword evidence="4 7" id="KW-0812">Transmembrane</keyword>
<dbReference type="RefSeq" id="WP_200355107.1">
    <property type="nucleotide sequence ID" value="NZ_JAENIL010000013.1"/>
</dbReference>
<dbReference type="Pfam" id="PF01478">
    <property type="entry name" value="Peptidase_A24"/>
    <property type="match status" value="1"/>
</dbReference>
<feature type="transmembrane region" description="Helical" evidence="7">
    <location>
        <begin position="13"/>
        <end position="34"/>
    </location>
</feature>
<evidence type="ECO:0000259" key="9">
    <source>
        <dbReference type="Pfam" id="PF06750"/>
    </source>
</evidence>
<sequence>MDTLQFIEQEFPWFLPTFAFAMGAIVGSFLNVCIYRIPAGKSVVTPGSTCACGQPIKWFDNLPILSWFILRGKARCCGSSYSFRYPFIEALTGLLFTGAWIAHDPLKALCIMLFAAMLVCATFIDFDHMEIPDRFSIGLAIIGFAVSVLIPELHGFARSDFAQSSINAALQSILGLLIGSGTILWIALIAETVLKKEAMGFGDVKLLGGIGAFLGWQGAIFSIFGGATLGCIGLVIWTIIKKARPQETPQDEEAMMGRQIPFGPMLAGGALLYTLVLEEQVLAYFRNFEILFG</sequence>
<dbReference type="InterPro" id="IPR000045">
    <property type="entry name" value="Prepilin_IV_endopep_pep"/>
</dbReference>
<feature type="transmembrane region" description="Helical" evidence="7">
    <location>
        <begin position="106"/>
        <end position="124"/>
    </location>
</feature>
<name>A0A934VQH0_9BACT</name>
<comment type="similarity">
    <text evidence="2">Belongs to the peptidase A24 family.</text>
</comment>
<dbReference type="InterPro" id="IPR010627">
    <property type="entry name" value="Prepilin_pept_A24_N"/>
</dbReference>
<evidence type="ECO:0000256" key="4">
    <source>
        <dbReference type="ARBA" id="ARBA00022692"/>
    </source>
</evidence>
<evidence type="ECO:0000313" key="10">
    <source>
        <dbReference type="EMBL" id="MBK1876890.1"/>
    </source>
</evidence>
<evidence type="ECO:0000256" key="7">
    <source>
        <dbReference type="SAM" id="Phobius"/>
    </source>
</evidence>
<feature type="domain" description="Prepilin peptidase A24 N-terminal" evidence="9">
    <location>
        <begin position="22"/>
        <end position="101"/>
    </location>
</feature>
<gene>
    <name evidence="10" type="ORF">JIN87_08430</name>
</gene>
<feature type="transmembrane region" description="Helical" evidence="7">
    <location>
        <begin position="206"/>
        <end position="239"/>
    </location>
</feature>
<evidence type="ECO:0000256" key="2">
    <source>
        <dbReference type="ARBA" id="ARBA00005801"/>
    </source>
</evidence>
<keyword evidence="11" id="KW-1185">Reference proteome</keyword>
<feature type="transmembrane region" description="Helical" evidence="7">
    <location>
        <begin position="136"/>
        <end position="157"/>
    </location>
</feature>
<evidence type="ECO:0000256" key="5">
    <source>
        <dbReference type="ARBA" id="ARBA00022989"/>
    </source>
</evidence>
<dbReference type="AlphaFoldDB" id="A0A934VQH0"/>
<proteinExistence type="inferred from homology"/>
<feature type="transmembrane region" description="Helical" evidence="7">
    <location>
        <begin position="259"/>
        <end position="277"/>
    </location>
</feature>
<keyword evidence="6 7" id="KW-0472">Membrane</keyword>
<reference evidence="10" key="1">
    <citation type="submission" date="2021-01" db="EMBL/GenBank/DDBJ databases">
        <title>Modified the classification status of verrucomicrobia.</title>
        <authorList>
            <person name="Feng X."/>
        </authorList>
    </citation>
    <scope>NUCLEOTIDE SEQUENCE</scope>
    <source>
        <strain evidence="10">KCTC 13126</strain>
    </source>
</reference>
<evidence type="ECO:0000313" key="11">
    <source>
        <dbReference type="Proteomes" id="UP000617628"/>
    </source>
</evidence>
<evidence type="ECO:0000259" key="8">
    <source>
        <dbReference type="Pfam" id="PF01478"/>
    </source>
</evidence>
<comment type="caution">
    <text evidence="10">The sequence shown here is derived from an EMBL/GenBank/DDBJ whole genome shotgun (WGS) entry which is preliminary data.</text>
</comment>
<dbReference type="Proteomes" id="UP000617628">
    <property type="component" value="Unassembled WGS sequence"/>
</dbReference>